<dbReference type="InterPro" id="IPR000160">
    <property type="entry name" value="GGDEF_dom"/>
</dbReference>
<evidence type="ECO:0000256" key="2">
    <source>
        <dbReference type="ARBA" id="ARBA00022729"/>
    </source>
</evidence>
<dbReference type="InterPro" id="IPR029787">
    <property type="entry name" value="Nucleotide_cyclase"/>
</dbReference>
<evidence type="ECO:0000259" key="4">
    <source>
        <dbReference type="PROSITE" id="PS50887"/>
    </source>
</evidence>
<dbReference type="Gene3D" id="3.40.190.10">
    <property type="entry name" value="Periplasmic binding protein-like II"/>
    <property type="match status" value="2"/>
</dbReference>
<reference evidence="5 6" key="2">
    <citation type="journal article" date="2015" name="Antonie Van Leeuwenhoek">
        <title>Ecophysiological diversity of a novel member of the genus Alteromonas, and description of Alteromonas mediterranea sp. nov.</title>
        <authorList>
            <person name="Ivanova E.P."/>
            <person name="Lopez-Perez M."/>
            <person name="Zabalos M."/>
            <person name="Nguyen S.H."/>
            <person name="Webb H.K."/>
            <person name="Ryan J."/>
            <person name="Lagutin K."/>
            <person name="Vyssotski M."/>
            <person name="Crawford R.J."/>
            <person name="Rodriguez-Valera F."/>
        </authorList>
    </citation>
    <scope>NUCLEOTIDE SEQUENCE [LARGE SCALE GENOMIC DNA]</scope>
    <source>
        <strain evidence="6">DSM 17117 / CIP 110805 / LMG 28347 / Deep ecotype</strain>
    </source>
</reference>
<evidence type="ECO:0000313" key="5">
    <source>
        <dbReference type="EMBL" id="AEA97834.1"/>
    </source>
</evidence>
<comment type="similarity">
    <text evidence="1">Belongs to the bacterial solute-binding protein 3 family.</text>
</comment>
<dbReference type="InterPro" id="IPR001638">
    <property type="entry name" value="Solute-binding_3/MltF_N"/>
</dbReference>
<dbReference type="Proteomes" id="UP000001870">
    <property type="component" value="Chromosome"/>
</dbReference>
<feature type="transmembrane region" description="Helical" evidence="3">
    <location>
        <begin position="33"/>
        <end position="52"/>
    </location>
</feature>
<dbReference type="AlphaFoldDB" id="F2G9F5"/>
<dbReference type="SMART" id="SM00267">
    <property type="entry name" value="GGDEF"/>
    <property type="match status" value="1"/>
</dbReference>
<gene>
    <name evidence="5" type="ordered locus">MADE_1008470</name>
</gene>
<accession>F2G9F5</accession>
<reference evidence="5 6" key="1">
    <citation type="journal article" date="2008" name="ISME J.">
        <title>Comparative genomics of two ecotypes of the marine planktonic copiotroph Alteromonas macleodii suggests alternative lifestyles associated with different kinds of particulate organic matter.</title>
        <authorList>
            <person name="Ivars-Martinez E."/>
            <person name="Martin-Cuadrado A.B."/>
            <person name="D'Auria G."/>
            <person name="Mira A."/>
            <person name="Ferriera S."/>
            <person name="Johnson J."/>
            <person name="Friedman R."/>
            <person name="Rodriguez-Valera F."/>
        </authorList>
    </citation>
    <scope>NUCLEOTIDE SEQUENCE [LARGE SCALE GENOMIC DNA]</scope>
    <source>
        <strain evidence="6">DSM 17117 / CIP 110805 / LMG 28347 / Deep ecotype</strain>
    </source>
</reference>
<name>F2G9F5_ALTMD</name>
<dbReference type="CDD" id="cd13708">
    <property type="entry name" value="PBP2_BvgS_like_1"/>
    <property type="match status" value="1"/>
</dbReference>
<dbReference type="PROSITE" id="PS50887">
    <property type="entry name" value="GGDEF"/>
    <property type="match status" value="1"/>
</dbReference>
<dbReference type="SMART" id="SM00062">
    <property type="entry name" value="PBPb"/>
    <property type="match status" value="1"/>
</dbReference>
<protein>
    <submittedName>
        <fullName evidence="5">Diguanylate cyclase</fullName>
    </submittedName>
</protein>
<sequence length="503" mass="57013">MIAFLLFTLNTSRLSLSSLTVLGVWLKKIRKYLFGVVLFLGASVFSAILKAGPEQQAAFTPSEEITYCIDPNWAPYEAIRNGIHVGISAQYMRLIAEIADLEFTLVPTESWQQSLEYVQQGKCKVIPMLNTSDYRKQFLDFSIPYFEAPNVLVAKAGTPMLQGYSGVGNRTVGIVQGYRQVEYISRHYPGLRLKLMPSEEEGLKQLANDEFDVMVGSLMSVNMHINNLKLKDINIVGYAEPFDSLAFGVNKSFGHLVDKLNFAIERIPESRKVEIYKQWNNVQIRYSRNYTVMILSTIIMLIGLLWLISRNRHVGAYKRIINQKNEEISALQATLLEKNRTLGFLSAHDTITGLYNRNHMIQRAEEEISRFQRFQTTASLIILELTHSHDDGHSLEASSLEEPLKVVATQCLNTVREVDVVSRFSGEQFIILCPQTEVGAAKILADRLLKCVTSHYLLTDNFKVAIGMSELKQSEEFSDWMERTMKALYQSKRHGFGSVSIAP</sequence>
<dbReference type="KEGG" id="amc:MADE_1008470"/>
<feature type="domain" description="GGDEF" evidence="4">
    <location>
        <begin position="376"/>
        <end position="503"/>
    </location>
</feature>
<dbReference type="InterPro" id="IPR043128">
    <property type="entry name" value="Rev_trsase/Diguanyl_cyclase"/>
</dbReference>
<dbReference type="SUPFAM" id="SSF53850">
    <property type="entry name" value="Periplasmic binding protein-like II"/>
    <property type="match status" value="1"/>
</dbReference>
<dbReference type="HOGENOM" id="CLU_020667_1_0_6"/>
<dbReference type="SUPFAM" id="SSF55073">
    <property type="entry name" value="Nucleotide cyclase"/>
    <property type="match status" value="1"/>
</dbReference>
<proteinExistence type="inferred from homology"/>
<dbReference type="PANTHER" id="PTHR35936">
    <property type="entry name" value="MEMBRANE-BOUND LYTIC MUREIN TRANSGLYCOSYLASE F"/>
    <property type="match status" value="1"/>
</dbReference>
<evidence type="ECO:0000256" key="3">
    <source>
        <dbReference type="SAM" id="Phobius"/>
    </source>
</evidence>
<dbReference type="NCBIfam" id="TIGR00254">
    <property type="entry name" value="GGDEF"/>
    <property type="match status" value="1"/>
</dbReference>
<keyword evidence="2" id="KW-0732">Signal</keyword>
<keyword evidence="6" id="KW-1185">Reference proteome</keyword>
<dbReference type="EMBL" id="CP001103">
    <property type="protein sequence ID" value="AEA97834.1"/>
    <property type="molecule type" value="Genomic_DNA"/>
</dbReference>
<dbReference type="Pfam" id="PF00990">
    <property type="entry name" value="GGDEF"/>
    <property type="match status" value="1"/>
</dbReference>
<dbReference type="PANTHER" id="PTHR35936:SF19">
    <property type="entry name" value="AMINO-ACID-BINDING PROTEIN YXEM-RELATED"/>
    <property type="match status" value="1"/>
</dbReference>
<evidence type="ECO:0000256" key="1">
    <source>
        <dbReference type="ARBA" id="ARBA00010333"/>
    </source>
</evidence>
<keyword evidence="3" id="KW-0472">Membrane</keyword>
<dbReference type="Gene3D" id="3.30.70.270">
    <property type="match status" value="1"/>
</dbReference>
<dbReference type="Pfam" id="PF00497">
    <property type="entry name" value="SBP_bac_3"/>
    <property type="match status" value="1"/>
</dbReference>
<keyword evidence="3" id="KW-0812">Transmembrane</keyword>
<dbReference type="CDD" id="cd01949">
    <property type="entry name" value="GGDEF"/>
    <property type="match status" value="1"/>
</dbReference>
<keyword evidence="3" id="KW-1133">Transmembrane helix</keyword>
<feature type="transmembrane region" description="Helical" evidence="3">
    <location>
        <begin position="290"/>
        <end position="309"/>
    </location>
</feature>
<evidence type="ECO:0000313" key="6">
    <source>
        <dbReference type="Proteomes" id="UP000001870"/>
    </source>
</evidence>
<organism evidence="5 6">
    <name type="scientific">Alteromonas mediterranea (strain DSM 17117 / CIP 110805 / LMG 28347 / Deep ecotype)</name>
    <dbReference type="NCBI Taxonomy" id="1774373"/>
    <lineage>
        <taxon>Bacteria</taxon>
        <taxon>Pseudomonadati</taxon>
        <taxon>Pseudomonadota</taxon>
        <taxon>Gammaproteobacteria</taxon>
        <taxon>Alteromonadales</taxon>
        <taxon>Alteromonadaceae</taxon>
        <taxon>Alteromonas/Salinimonas group</taxon>
        <taxon>Alteromonas</taxon>
    </lineage>
</organism>